<evidence type="ECO:0000313" key="1">
    <source>
        <dbReference type="EMBL" id="TDG01880.1"/>
    </source>
</evidence>
<dbReference type="RefSeq" id="WP_133191079.1">
    <property type="nucleotide sequence ID" value="NZ_SMOD01000099.1"/>
</dbReference>
<accession>A0A4R5L0F4</accession>
<sequence length="122" mass="13261">MRTALEYCVITSFALVAGFASMVVCEHVREHAAQLTATDWPQAGLGAAASAALAFQKDHGRLPDSLDELRTSRSGAYLPRGFDLEGVLYFRDGGGRPRLSWRDDVDRDAAYCTLAAALHKDC</sequence>
<protein>
    <submittedName>
        <fullName evidence="1">Uncharacterized protein</fullName>
    </submittedName>
</protein>
<reference evidence="1 2" key="1">
    <citation type="submission" date="2019-03" db="EMBL/GenBank/DDBJ databases">
        <title>Paraburkholderia sp. isolated from native Mimosa gymnas in Guartela State Park, Brazil.</title>
        <authorList>
            <person name="Paulitsch F."/>
            <person name="Hungria M."/>
            <person name="Delamuta J.R.M."/>
            <person name="Ribeiro R.A."/>
            <person name="Dall'Agnol R."/>
            <person name="Silva J.S.B."/>
        </authorList>
    </citation>
    <scope>NUCLEOTIDE SEQUENCE [LARGE SCALE GENOMIC DNA]</scope>
    <source>
        <strain evidence="1 2">CNPSo 3008</strain>
    </source>
</reference>
<proteinExistence type="predicted"/>
<dbReference type="Proteomes" id="UP000295606">
    <property type="component" value="Unassembled WGS sequence"/>
</dbReference>
<organism evidence="1 2">
    <name type="scientific">Paraburkholderia guartelaensis</name>
    <dbReference type="NCBI Taxonomy" id="2546446"/>
    <lineage>
        <taxon>Bacteria</taxon>
        <taxon>Pseudomonadati</taxon>
        <taxon>Pseudomonadota</taxon>
        <taxon>Betaproteobacteria</taxon>
        <taxon>Burkholderiales</taxon>
        <taxon>Burkholderiaceae</taxon>
        <taxon>Paraburkholderia</taxon>
    </lineage>
</organism>
<comment type="caution">
    <text evidence="1">The sequence shown here is derived from an EMBL/GenBank/DDBJ whole genome shotgun (WGS) entry which is preliminary data.</text>
</comment>
<dbReference type="AlphaFoldDB" id="A0A4R5L0F4"/>
<dbReference type="EMBL" id="SMOD01000099">
    <property type="protein sequence ID" value="TDG01880.1"/>
    <property type="molecule type" value="Genomic_DNA"/>
</dbReference>
<evidence type="ECO:0000313" key="2">
    <source>
        <dbReference type="Proteomes" id="UP000295606"/>
    </source>
</evidence>
<dbReference type="OrthoDB" id="9097046at2"/>
<gene>
    <name evidence="1" type="ORF">E1N52_42705</name>
</gene>
<name>A0A4R5L0F4_9BURK</name>